<proteinExistence type="predicted"/>
<keyword evidence="1" id="KW-1133">Transmembrane helix</keyword>
<reference evidence="2" key="3">
    <citation type="journal article" date="2017" name="Nature">
        <title>Genome sequence of the progenitor of the wheat D genome Aegilops tauschii.</title>
        <authorList>
            <person name="Luo M.C."/>
            <person name="Gu Y.Q."/>
            <person name="Puiu D."/>
            <person name="Wang H."/>
            <person name="Twardziok S.O."/>
            <person name="Deal K.R."/>
            <person name="Huo N."/>
            <person name="Zhu T."/>
            <person name="Wang L."/>
            <person name="Wang Y."/>
            <person name="McGuire P.E."/>
            <person name="Liu S."/>
            <person name="Long H."/>
            <person name="Ramasamy R.K."/>
            <person name="Rodriguez J.C."/>
            <person name="Van S.L."/>
            <person name="Yuan L."/>
            <person name="Wang Z."/>
            <person name="Xia Z."/>
            <person name="Xiao L."/>
            <person name="Anderson O.D."/>
            <person name="Ouyang S."/>
            <person name="Liang Y."/>
            <person name="Zimin A.V."/>
            <person name="Pertea G."/>
            <person name="Qi P."/>
            <person name="Bennetzen J.L."/>
            <person name="Dai X."/>
            <person name="Dawson M.W."/>
            <person name="Muller H.G."/>
            <person name="Kugler K."/>
            <person name="Rivarola-Duarte L."/>
            <person name="Spannagl M."/>
            <person name="Mayer K.F.X."/>
            <person name="Lu F.H."/>
            <person name="Bevan M.W."/>
            <person name="Leroy P."/>
            <person name="Li P."/>
            <person name="You F.M."/>
            <person name="Sun Q."/>
            <person name="Liu Z."/>
            <person name="Lyons E."/>
            <person name="Wicker T."/>
            <person name="Salzberg S.L."/>
            <person name="Devos K.M."/>
            <person name="Dvorak J."/>
        </authorList>
    </citation>
    <scope>NUCLEOTIDE SEQUENCE [LARGE SCALE GENOMIC DNA]</scope>
    <source>
        <strain evidence="2">cv. AL8/78</strain>
    </source>
</reference>
<feature type="transmembrane region" description="Helical" evidence="1">
    <location>
        <begin position="35"/>
        <end position="54"/>
    </location>
</feature>
<sequence>RPGTKFMVAISVDAPEPIDVDLDPWGAIELRARNAFACVFMAAGLVVMIVSILSSPTTEDAVFSMELAAFTGLNATVGPTVSPAFTLIVRVENPSALHPWCSNGGEVLVSYSGVALAWGHLPVFCVRRNAAAEFTVLPWGWEVGLSEDLRRRLVSEWNMVAAQILVEMRMFNPDCWMRTEVCRVKSLHRFEFDLKVRDDDQDYRTCNF</sequence>
<keyword evidence="1" id="KW-0812">Transmembrane</keyword>
<accession>A0A453F8R0</accession>
<protein>
    <recommendedName>
        <fullName evidence="4">Late embryogenesis abundant protein LEA-2 subgroup domain-containing protein</fullName>
    </recommendedName>
</protein>
<reference evidence="2" key="5">
    <citation type="journal article" date="2021" name="G3 (Bethesda)">
        <title>Aegilops tauschii genome assembly Aet v5.0 features greater sequence contiguity and improved annotation.</title>
        <authorList>
            <person name="Wang L."/>
            <person name="Zhu T."/>
            <person name="Rodriguez J.C."/>
            <person name="Deal K.R."/>
            <person name="Dubcovsky J."/>
            <person name="McGuire P.E."/>
            <person name="Lux T."/>
            <person name="Spannagl M."/>
            <person name="Mayer K.F.X."/>
            <person name="Baldrich P."/>
            <person name="Meyers B.C."/>
            <person name="Huo N."/>
            <person name="Gu Y.Q."/>
            <person name="Zhou H."/>
            <person name="Devos K.M."/>
            <person name="Bennetzen J.L."/>
            <person name="Unver T."/>
            <person name="Budak H."/>
            <person name="Gulick P.J."/>
            <person name="Galiba G."/>
            <person name="Kalapos B."/>
            <person name="Nelson D.R."/>
            <person name="Li P."/>
            <person name="You F.M."/>
            <person name="Luo M.C."/>
            <person name="Dvorak J."/>
        </authorList>
    </citation>
    <scope>NUCLEOTIDE SEQUENCE [LARGE SCALE GENOMIC DNA]</scope>
    <source>
        <strain evidence="2">cv. AL8/78</strain>
    </source>
</reference>
<evidence type="ECO:0000313" key="3">
    <source>
        <dbReference type="Proteomes" id="UP000015105"/>
    </source>
</evidence>
<keyword evidence="3" id="KW-1185">Reference proteome</keyword>
<dbReference type="PANTHER" id="PTHR33994:SF39">
    <property type="entry name" value="OS01G0712400 PROTEIN"/>
    <property type="match status" value="1"/>
</dbReference>
<evidence type="ECO:0000256" key="1">
    <source>
        <dbReference type="SAM" id="Phobius"/>
    </source>
</evidence>
<dbReference type="Gramene" id="AET3Gv20610700.1">
    <property type="protein sequence ID" value="AET3Gv20610700.1"/>
    <property type="gene ID" value="AET3Gv20610700"/>
</dbReference>
<reference evidence="2" key="4">
    <citation type="submission" date="2019-03" db="UniProtKB">
        <authorList>
            <consortium name="EnsemblPlants"/>
        </authorList>
    </citation>
    <scope>IDENTIFICATION</scope>
</reference>
<dbReference type="Proteomes" id="UP000015105">
    <property type="component" value="Chromosome 3D"/>
</dbReference>
<reference evidence="3" key="1">
    <citation type="journal article" date="2014" name="Science">
        <title>Ancient hybridizations among the ancestral genomes of bread wheat.</title>
        <authorList>
            <consortium name="International Wheat Genome Sequencing Consortium,"/>
            <person name="Marcussen T."/>
            <person name="Sandve S.R."/>
            <person name="Heier L."/>
            <person name="Spannagl M."/>
            <person name="Pfeifer M."/>
            <person name="Jakobsen K.S."/>
            <person name="Wulff B.B."/>
            <person name="Steuernagel B."/>
            <person name="Mayer K.F."/>
            <person name="Olsen O.A."/>
        </authorList>
    </citation>
    <scope>NUCLEOTIDE SEQUENCE [LARGE SCALE GENOMIC DNA]</scope>
    <source>
        <strain evidence="3">cv. AL8/78</strain>
    </source>
</reference>
<evidence type="ECO:0008006" key="4">
    <source>
        <dbReference type="Google" id="ProtNLM"/>
    </source>
</evidence>
<dbReference type="PANTHER" id="PTHR33994">
    <property type="entry name" value="OS04G0515000 PROTEIN"/>
    <property type="match status" value="1"/>
</dbReference>
<dbReference type="EnsemblPlants" id="AET3Gv20610700.1">
    <property type="protein sequence ID" value="AET3Gv20610700.1"/>
    <property type="gene ID" value="AET3Gv20610700"/>
</dbReference>
<reference evidence="3" key="2">
    <citation type="journal article" date="2017" name="Nat. Plants">
        <title>The Aegilops tauschii genome reveals multiple impacts of transposons.</title>
        <authorList>
            <person name="Zhao G."/>
            <person name="Zou C."/>
            <person name="Li K."/>
            <person name="Wang K."/>
            <person name="Li T."/>
            <person name="Gao L."/>
            <person name="Zhang X."/>
            <person name="Wang H."/>
            <person name="Yang Z."/>
            <person name="Liu X."/>
            <person name="Jiang W."/>
            <person name="Mao L."/>
            <person name="Kong X."/>
            <person name="Jiao Y."/>
            <person name="Jia J."/>
        </authorList>
    </citation>
    <scope>NUCLEOTIDE SEQUENCE [LARGE SCALE GENOMIC DNA]</scope>
    <source>
        <strain evidence="3">cv. AL8/78</strain>
    </source>
</reference>
<keyword evidence="1" id="KW-0472">Membrane</keyword>
<name>A0A453F8R0_AEGTS</name>
<evidence type="ECO:0000313" key="2">
    <source>
        <dbReference type="EnsemblPlants" id="AET3Gv20610700.1"/>
    </source>
</evidence>
<dbReference type="STRING" id="200361.A0A453F8R0"/>
<dbReference type="AlphaFoldDB" id="A0A453F8R0"/>
<organism evidence="2 3">
    <name type="scientific">Aegilops tauschii subsp. strangulata</name>
    <name type="common">Goatgrass</name>
    <dbReference type="NCBI Taxonomy" id="200361"/>
    <lineage>
        <taxon>Eukaryota</taxon>
        <taxon>Viridiplantae</taxon>
        <taxon>Streptophyta</taxon>
        <taxon>Embryophyta</taxon>
        <taxon>Tracheophyta</taxon>
        <taxon>Spermatophyta</taxon>
        <taxon>Magnoliopsida</taxon>
        <taxon>Liliopsida</taxon>
        <taxon>Poales</taxon>
        <taxon>Poaceae</taxon>
        <taxon>BOP clade</taxon>
        <taxon>Pooideae</taxon>
        <taxon>Triticodae</taxon>
        <taxon>Triticeae</taxon>
        <taxon>Triticinae</taxon>
        <taxon>Aegilops</taxon>
    </lineage>
</organism>